<organism evidence="2 3">
    <name type="scientific">Pseudodesulfovibrio methanolicus</name>
    <dbReference type="NCBI Taxonomy" id="3126690"/>
    <lineage>
        <taxon>Bacteria</taxon>
        <taxon>Pseudomonadati</taxon>
        <taxon>Thermodesulfobacteriota</taxon>
        <taxon>Desulfovibrionia</taxon>
        <taxon>Desulfovibrionales</taxon>
        <taxon>Desulfovibrionaceae</taxon>
    </lineage>
</organism>
<dbReference type="PANTHER" id="PTHR40596:SF1">
    <property type="entry name" value="CITRATE LYASE ALPHA CHAIN"/>
    <property type="match status" value="1"/>
</dbReference>
<accession>A0ABZ2IQ38</accession>
<reference evidence="2 3" key="1">
    <citation type="submission" date="2024-03" db="EMBL/GenBank/DDBJ databases">
        <title>Phenotype and Genome Characterization of a Sulfate-Reducing Bacterium Pseudodesulfovibrio sp. strain 5S69, isolated from Petroleum Reservoir in Tatarstan (Russia).</title>
        <authorList>
            <person name="Bidzhieva S.K."/>
            <person name="Kadnikov V."/>
            <person name="Tourova T.P."/>
            <person name="Samigullina S.R."/>
            <person name="Sokolova D.S."/>
            <person name="Poltaraus A.B."/>
            <person name="Avtukh A.N."/>
            <person name="Tereshina V.M."/>
            <person name="Mardanov A.V."/>
            <person name="Nazina T.N."/>
        </authorList>
    </citation>
    <scope>NUCLEOTIDE SEQUENCE [LARGE SCALE GENOMIC DNA]</scope>
    <source>
        <strain evidence="2 3">5S69</strain>
    </source>
</reference>
<keyword evidence="1 2" id="KW-0808">Transferase</keyword>
<dbReference type="PANTHER" id="PTHR40596">
    <property type="entry name" value="CITRATE LYASE ALPHA CHAIN"/>
    <property type="match status" value="1"/>
</dbReference>
<dbReference type="Gene3D" id="3.40.1080.10">
    <property type="entry name" value="Glutaconate Coenzyme A-transferase"/>
    <property type="match status" value="2"/>
</dbReference>
<dbReference type="EC" id="4.1.3.6" evidence="1"/>
<name>A0ABZ2IQ38_9BACT</name>
<dbReference type="Pfam" id="PF04223">
    <property type="entry name" value="CitF"/>
    <property type="match status" value="1"/>
</dbReference>
<proteinExistence type="predicted"/>
<sequence length="467" mass="49611">MNHKFLPDVATALREAGLADNMTLSFHHHMRNGDYVANMVLEAAAQLGVKGLTIAMSSLFPVHEAMIPHIKSGVIAAIDTDYMSGPLAAAISRGVLEKPVMFRSHGGRPRAIGEGSLKIDIAVVAAPCVDAYGNINGVQGPSACGSLGYILPDVEHAAKVVAVTDFVSDEALRHISIPHNRVDHVVCVDRIGDPTGIVSGSISMTRDPLALAIARNAQAVIRASGLLRDGFNYQTGAGGASLAASTFLRDDMRKLGLKGGFLLGGITKYMVEMIEEGLFESIFDVQCFDLSSVRSIRDNAAHQEISADTYANPKQKSCCVDFLDAVLLGASEVDLEFNVNVLTDSNGVIIGGSGGHNDAAAGADLTIIVAPLVRARLPIVVERCTTITTPGKDVDVLVTEQGIAVNPRRTDLIDRLKAAGLPVCTIEELREKALRITGKPRPMEKGDRVVGLVEYRDGTIVDKVYAV</sequence>
<comment type="subcellular location">
    <subcellularLocation>
        <location evidence="1">Cytoplasm</location>
    </subcellularLocation>
</comment>
<evidence type="ECO:0000313" key="2">
    <source>
        <dbReference type="EMBL" id="WWX20847.1"/>
    </source>
</evidence>
<dbReference type="RefSeq" id="WP_338666592.1">
    <property type="nucleotide sequence ID" value="NZ_CP146609.1"/>
</dbReference>
<dbReference type="PIRSF" id="PIRSF009451">
    <property type="entry name" value="Citrt_lyas_alpha"/>
    <property type="match status" value="1"/>
</dbReference>
<dbReference type="NCBIfam" id="TIGR01584">
    <property type="entry name" value="citF"/>
    <property type="match status" value="1"/>
</dbReference>
<comment type="catalytic activity">
    <reaction evidence="1">
        <text>citrate + acetyl-CoA = (3S)-citryl-CoA + acetate</text>
        <dbReference type="Rhea" id="RHEA:19405"/>
        <dbReference type="ChEBI" id="CHEBI:16947"/>
        <dbReference type="ChEBI" id="CHEBI:30089"/>
        <dbReference type="ChEBI" id="CHEBI:57288"/>
        <dbReference type="ChEBI" id="CHEBI:57321"/>
        <dbReference type="EC" id="2.8.3.10"/>
    </reaction>
</comment>
<dbReference type="InterPro" id="IPR006472">
    <property type="entry name" value="Citrate_lyase_asu"/>
</dbReference>
<keyword evidence="1" id="KW-0963">Cytoplasm</keyword>
<dbReference type="Proteomes" id="UP001385389">
    <property type="component" value="Chromosome"/>
</dbReference>
<gene>
    <name evidence="2" type="primary">citF</name>
    <name evidence="2" type="ORF">V8V93_10290</name>
</gene>
<dbReference type="SUPFAM" id="SSF100950">
    <property type="entry name" value="NagB/RpiA/CoA transferase-like"/>
    <property type="match status" value="2"/>
</dbReference>
<keyword evidence="3" id="KW-1185">Reference proteome</keyword>
<dbReference type="GO" id="GO:0008814">
    <property type="term" value="F:citrate CoA-transferase activity"/>
    <property type="evidence" value="ECO:0007669"/>
    <property type="project" value="UniProtKB-EC"/>
</dbReference>
<dbReference type="EC" id="2.8.3.10" evidence="1"/>
<dbReference type="GO" id="GO:0008815">
    <property type="term" value="F:citrate (pro-3S)-lyase activity"/>
    <property type="evidence" value="ECO:0007669"/>
    <property type="project" value="UniProtKB-EC"/>
</dbReference>
<evidence type="ECO:0000256" key="1">
    <source>
        <dbReference type="PIRNR" id="PIRNR009451"/>
    </source>
</evidence>
<evidence type="ECO:0000313" key="3">
    <source>
        <dbReference type="Proteomes" id="UP001385389"/>
    </source>
</evidence>
<dbReference type="EMBL" id="CP146609">
    <property type="protein sequence ID" value="WWX20847.1"/>
    <property type="molecule type" value="Genomic_DNA"/>
</dbReference>
<protein>
    <recommendedName>
        <fullName evidence="1">Citrate lyase alpha chain</fullName>
        <shortName evidence="1">Citrase alpha chain</shortName>
        <ecNumber evidence="1">2.8.3.10</ecNumber>
        <ecNumber evidence="1">4.1.3.6</ecNumber>
    </recommendedName>
    <alternativeName>
        <fullName evidence="1">Citrate (pro-3S)-lyase alpha chain</fullName>
    </alternativeName>
    <alternativeName>
        <fullName evidence="1">Citrate CoA-transferase subunit</fullName>
    </alternativeName>
</protein>
<dbReference type="InterPro" id="IPR037171">
    <property type="entry name" value="NagB/RpiA_transferase-like"/>
</dbReference>
<keyword evidence="1 2" id="KW-0456">Lyase</keyword>
<comment type="catalytic activity">
    <reaction evidence="1">
        <text>citrate = oxaloacetate + acetate</text>
        <dbReference type="Rhea" id="RHEA:10760"/>
        <dbReference type="ChEBI" id="CHEBI:16452"/>
        <dbReference type="ChEBI" id="CHEBI:16947"/>
        <dbReference type="ChEBI" id="CHEBI:30089"/>
        <dbReference type="EC" id="4.1.3.6"/>
    </reaction>
</comment>